<dbReference type="GO" id="GO:0045944">
    <property type="term" value="P:positive regulation of transcription by RNA polymerase II"/>
    <property type="evidence" value="ECO:0007669"/>
    <property type="project" value="TreeGrafter"/>
</dbReference>
<dbReference type="PANTHER" id="PTHR15574">
    <property type="entry name" value="WD REPEAT DOMAIN-CONTAINING FAMILY"/>
    <property type="match status" value="1"/>
</dbReference>
<keyword evidence="5" id="KW-0812">Transmembrane</keyword>
<dbReference type="Proteomes" id="UP000694546">
    <property type="component" value="Chromosome 7"/>
</dbReference>
<evidence type="ECO:0000313" key="6">
    <source>
        <dbReference type="Ensembl" id="ENSGMOP00000020139.2"/>
    </source>
</evidence>
<dbReference type="PROSITE" id="PS50096">
    <property type="entry name" value="IQ"/>
    <property type="match status" value="1"/>
</dbReference>
<evidence type="ECO:0000256" key="4">
    <source>
        <dbReference type="SAM" id="MobiDB-lite"/>
    </source>
</evidence>
<dbReference type="Gene3D" id="2.130.10.10">
    <property type="entry name" value="YVTN repeat-like/Quinoprotein amine dehydrogenase"/>
    <property type="match status" value="3"/>
</dbReference>
<dbReference type="SMART" id="SM00320">
    <property type="entry name" value="WD40"/>
    <property type="match status" value="6"/>
</dbReference>
<accession>A0A8C4ZR30</accession>
<feature type="transmembrane region" description="Helical" evidence="5">
    <location>
        <begin position="374"/>
        <end position="402"/>
    </location>
</feature>
<dbReference type="Pfam" id="PF00400">
    <property type="entry name" value="WD40"/>
    <property type="match status" value="3"/>
</dbReference>
<dbReference type="InterPro" id="IPR015943">
    <property type="entry name" value="WD40/YVTN_repeat-like_dom_sf"/>
</dbReference>
<keyword evidence="2" id="KW-0677">Repeat</keyword>
<keyword evidence="5" id="KW-1133">Transmembrane helix</keyword>
<dbReference type="PROSITE" id="PS50082">
    <property type="entry name" value="WD_REPEATS_2"/>
    <property type="match status" value="2"/>
</dbReference>
<feature type="compositionally biased region" description="Basic and acidic residues" evidence="4">
    <location>
        <begin position="314"/>
        <end position="324"/>
    </location>
</feature>
<dbReference type="AlphaFoldDB" id="A0A8C4ZR30"/>
<dbReference type="InterPro" id="IPR036322">
    <property type="entry name" value="WD40_repeat_dom_sf"/>
</dbReference>
<dbReference type="PANTHER" id="PTHR15574:SF39">
    <property type="entry name" value="DDB1- AND CUL4-ASSOCIATED FACTOR 6"/>
    <property type="match status" value="1"/>
</dbReference>
<feature type="region of interest" description="Disordered" evidence="4">
    <location>
        <begin position="303"/>
        <end position="324"/>
    </location>
</feature>
<feature type="repeat" description="WD" evidence="3">
    <location>
        <begin position="44"/>
        <end position="74"/>
    </location>
</feature>
<keyword evidence="1 3" id="KW-0853">WD repeat</keyword>
<evidence type="ECO:0000256" key="5">
    <source>
        <dbReference type="SAM" id="Phobius"/>
    </source>
</evidence>
<name>A0A8C4ZR30_GADMO</name>
<sequence length="598" mass="67154">MPSTKGLIWDIRKRSIYSSDSNFTRTNFLGSKDFIQRLGLETTLEVHEGSVNSLCWNETGEFLLSGSEDGNLVVTNPYSREVKTVVKSRHLSSIQSAQFMPQTGGHVVVSSAADGQIFFTNITKGPSAATQTQYHCHVGAAYKILTVPSDPHSFLSCGEDGTIRWFDVRNSTSCSLNNCKQDVLIDCRRAVTSMAVSPSEPFFLAAGCSDGSVRIYDRRMLGTPATGCHSGSGASGMTARFLPAHLTELTNRVTSLCYSSDGCQLLASYASDYLYLFDPRDDSGRLLKGLTQGPKCQRLRLRGDWSDTGPLARPESERDGDSRSEVTLLQRISDMMSRWFEEASEGQVGRPQAAGIHYCTHYCTHYYPHYYTHYILLVLTTALTIILTIILTTLLTSVLTYIQPAVTHYCTHYCNHYYTHYYTACRRSAAAHIQEIFRRRRERRELEESETRRLGRPAAHTVFRGHRNSRTLTKEACFWGDRFVLSGSDCGHVFLVMLLEADQHVVNCLQPHPYEPMLATSGIDNNIKLWSPTERRPAFDSQLAQELLCRNEVMLEETRNTITVPASFMLRMLASLNRAFRPDLAEVEGSGAEIEEEE</sequence>
<keyword evidence="5" id="KW-0472">Membrane</keyword>
<dbReference type="GeneTree" id="ENSGT00950000182900"/>
<evidence type="ECO:0000256" key="1">
    <source>
        <dbReference type="ARBA" id="ARBA00022574"/>
    </source>
</evidence>
<evidence type="ECO:0000256" key="3">
    <source>
        <dbReference type="PROSITE-ProRule" id="PRU00221"/>
    </source>
</evidence>
<proteinExistence type="predicted"/>
<protein>
    <submittedName>
        <fullName evidence="6">Uncharacterized protein</fullName>
    </submittedName>
</protein>
<dbReference type="GO" id="GO:0005737">
    <property type="term" value="C:cytoplasm"/>
    <property type="evidence" value="ECO:0007669"/>
    <property type="project" value="TreeGrafter"/>
</dbReference>
<feature type="repeat" description="WD" evidence="3">
    <location>
        <begin position="499"/>
        <end position="531"/>
    </location>
</feature>
<evidence type="ECO:0000313" key="7">
    <source>
        <dbReference type="Proteomes" id="UP000694546"/>
    </source>
</evidence>
<dbReference type="Ensembl" id="ENSGMOT00000020637.2">
    <property type="protein sequence ID" value="ENSGMOP00000020139.2"/>
    <property type="gene ID" value="ENSGMOG00000018726.2"/>
</dbReference>
<reference evidence="6" key="1">
    <citation type="submission" date="2025-08" db="UniProtKB">
        <authorList>
            <consortium name="Ensembl"/>
        </authorList>
    </citation>
    <scope>IDENTIFICATION</scope>
</reference>
<reference evidence="6" key="2">
    <citation type="submission" date="2025-09" db="UniProtKB">
        <authorList>
            <consortium name="Ensembl"/>
        </authorList>
    </citation>
    <scope>IDENTIFICATION</scope>
</reference>
<dbReference type="SUPFAM" id="SSF50978">
    <property type="entry name" value="WD40 repeat-like"/>
    <property type="match status" value="1"/>
</dbReference>
<dbReference type="OMA" id="THYCTHY"/>
<keyword evidence="7" id="KW-1185">Reference proteome</keyword>
<dbReference type="GO" id="GO:0080008">
    <property type="term" value="C:Cul4-RING E3 ubiquitin ligase complex"/>
    <property type="evidence" value="ECO:0007669"/>
    <property type="project" value="TreeGrafter"/>
</dbReference>
<organism evidence="6 7">
    <name type="scientific">Gadus morhua</name>
    <name type="common">Atlantic cod</name>
    <dbReference type="NCBI Taxonomy" id="8049"/>
    <lineage>
        <taxon>Eukaryota</taxon>
        <taxon>Metazoa</taxon>
        <taxon>Chordata</taxon>
        <taxon>Craniata</taxon>
        <taxon>Vertebrata</taxon>
        <taxon>Euteleostomi</taxon>
        <taxon>Actinopterygii</taxon>
        <taxon>Neopterygii</taxon>
        <taxon>Teleostei</taxon>
        <taxon>Neoteleostei</taxon>
        <taxon>Acanthomorphata</taxon>
        <taxon>Zeiogadaria</taxon>
        <taxon>Gadariae</taxon>
        <taxon>Gadiformes</taxon>
        <taxon>Gadoidei</taxon>
        <taxon>Gadidae</taxon>
        <taxon>Gadus</taxon>
    </lineage>
</organism>
<dbReference type="InterPro" id="IPR001680">
    <property type="entry name" value="WD40_rpt"/>
</dbReference>
<dbReference type="InterPro" id="IPR045151">
    <property type="entry name" value="DCAF8"/>
</dbReference>
<evidence type="ECO:0000256" key="2">
    <source>
        <dbReference type="ARBA" id="ARBA00022737"/>
    </source>
</evidence>